<proteinExistence type="predicted"/>
<evidence type="ECO:0000313" key="4">
    <source>
        <dbReference type="Proteomes" id="UP000078555"/>
    </source>
</evidence>
<keyword evidence="2" id="KW-0732">Signal</keyword>
<name>A0A1A8ZCK5_PLAOA</name>
<organism evidence="3 4">
    <name type="scientific">Plasmodium ovale wallikeri</name>
    <dbReference type="NCBI Taxonomy" id="864142"/>
    <lineage>
        <taxon>Eukaryota</taxon>
        <taxon>Sar</taxon>
        <taxon>Alveolata</taxon>
        <taxon>Apicomplexa</taxon>
        <taxon>Aconoidasida</taxon>
        <taxon>Haemosporida</taxon>
        <taxon>Plasmodiidae</taxon>
        <taxon>Plasmodium</taxon>
        <taxon>Plasmodium (Plasmodium)</taxon>
    </lineage>
</organism>
<keyword evidence="4" id="KW-1185">Reference proteome</keyword>
<protein>
    <recommendedName>
        <fullName evidence="5">ZP domain-containing protein</fullName>
    </recommendedName>
</protein>
<sequence length="354" mass="40729">MSRVKNFLVSSLCVVIAFLPGEIKTKYSLPNFSTSSAQRIRNDWPMSWNNDWPMSWNNDWPMSWNNDWPMGWQNDWPMSWNNDWSMRWKQDYMLNDAINIILRHAPVRNRRIINEYINELLSGRYNDLNPKKILHRISNVVKNGNIKTLCDNNKSFIVIGLPHIIFNSDIFNDLKLETINVLIKNITQNLDGCQMKIHGNDISFITNGCQSQSDKDIIYDKNKPITFYNNVRLSPSNKFFSILLQCSVSSLGSGEKTMICVKEELAKDNLQMSDTCSECFKQSVDCGTHGEEAATKQRGSSDKAARKQRQNSEEAATKQRQNSEEAARKQRGSTEQAAKCTIRRCTFDGARVHP</sequence>
<accession>A0A1A8ZCK5</accession>
<feature type="chain" id="PRO_5008382548" description="ZP domain-containing protein" evidence="2">
    <location>
        <begin position="26"/>
        <end position="354"/>
    </location>
</feature>
<reference evidence="4" key="1">
    <citation type="submission" date="2016-05" db="EMBL/GenBank/DDBJ databases">
        <authorList>
            <person name="Naeem Raeece"/>
        </authorList>
    </citation>
    <scope>NUCLEOTIDE SEQUENCE [LARGE SCALE GENOMIC DNA]</scope>
</reference>
<evidence type="ECO:0000256" key="1">
    <source>
        <dbReference type="SAM" id="MobiDB-lite"/>
    </source>
</evidence>
<evidence type="ECO:0008006" key="5">
    <source>
        <dbReference type="Google" id="ProtNLM"/>
    </source>
</evidence>
<feature type="compositionally biased region" description="Basic and acidic residues" evidence="1">
    <location>
        <begin position="291"/>
        <end position="328"/>
    </location>
</feature>
<dbReference type="Proteomes" id="UP000078555">
    <property type="component" value="Unassembled WGS sequence"/>
</dbReference>
<feature type="signal peptide" evidence="2">
    <location>
        <begin position="1"/>
        <end position="25"/>
    </location>
</feature>
<dbReference type="AlphaFoldDB" id="A0A1A8ZCK5"/>
<gene>
    <name evidence="3" type="ORF">POVWA1_044220</name>
</gene>
<evidence type="ECO:0000313" key="3">
    <source>
        <dbReference type="EMBL" id="SBT41565.1"/>
    </source>
</evidence>
<dbReference type="EMBL" id="FLRD01000120">
    <property type="protein sequence ID" value="SBT41565.1"/>
    <property type="molecule type" value="Genomic_DNA"/>
</dbReference>
<feature type="region of interest" description="Disordered" evidence="1">
    <location>
        <begin position="291"/>
        <end position="338"/>
    </location>
</feature>
<evidence type="ECO:0000256" key="2">
    <source>
        <dbReference type="SAM" id="SignalP"/>
    </source>
</evidence>